<gene>
    <name evidence="1" type="ORF">PHYSODRAFT_310175</name>
</gene>
<dbReference type="OMA" id="NSTRIGK"/>
<proteinExistence type="predicted"/>
<evidence type="ECO:0000313" key="2">
    <source>
        <dbReference type="Proteomes" id="UP000002640"/>
    </source>
</evidence>
<organism evidence="1 2">
    <name type="scientific">Phytophthora sojae (strain P6497)</name>
    <name type="common">Soybean stem and root rot agent</name>
    <name type="synonym">Phytophthora megasperma f. sp. glycines</name>
    <dbReference type="NCBI Taxonomy" id="1094619"/>
    <lineage>
        <taxon>Eukaryota</taxon>
        <taxon>Sar</taxon>
        <taxon>Stramenopiles</taxon>
        <taxon>Oomycota</taxon>
        <taxon>Peronosporomycetes</taxon>
        <taxon>Peronosporales</taxon>
        <taxon>Peronosporaceae</taxon>
        <taxon>Phytophthora</taxon>
    </lineage>
</organism>
<dbReference type="GeneID" id="20643237"/>
<protein>
    <submittedName>
        <fullName evidence="1">Uncharacterized protein</fullName>
    </submittedName>
</protein>
<keyword evidence="2" id="KW-1185">Reference proteome</keyword>
<dbReference type="AlphaFoldDB" id="G4YQH7"/>
<sequence>MSRISSTVWRVKYLTKQQSGELFTSAQHSLAEGTAMNSTRIGKLHRDSEAFHRHGAARNQGFPNHFVTSQVLQDLDQEQSNSTSLTSQTKAIEIFSSNDTLDANYVLTSPEHISAQNYCAASLFQQKRLTPMGLWSPVKQPAPYSVLGGDSLDRSSSLKELKTRKPRAAYAAPPQQPDDWIEIRREMQAQLGIVDPADQFGATNARPMTGCSSRYSDSDLMIHTDVSTFLTDSNDITARPITGQGAQESCGKLDRSLLKTPPQKLTIGGGAKLAAARGWHQVATKTQFVVAAPLNVSRSAPLLRHIPPAVSTATPAPKLKLAILPSLCPPAAPKP</sequence>
<reference evidence="1 2" key="1">
    <citation type="journal article" date="2006" name="Science">
        <title>Phytophthora genome sequences uncover evolutionary origins and mechanisms of pathogenesis.</title>
        <authorList>
            <person name="Tyler B.M."/>
            <person name="Tripathy S."/>
            <person name="Zhang X."/>
            <person name="Dehal P."/>
            <person name="Jiang R.H."/>
            <person name="Aerts A."/>
            <person name="Arredondo F.D."/>
            <person name="Baxter L."/>
            <person name="Bensasson D."/>
            <person name="Beynon J.L."/>
            <person name="Chapman J."/>
            <person name="Damasceno C.M."/>
            <person name="Dorrance A.E."/>
            <person name="Dou D."/>
            <person name="Dickerman A.W."/>
            <person name="Dubchak I.L."/>
            <person name="Garbelotto M."/>
            <person name="Gijzen M."/>
            <person name="Gordon S.G."/>
            <person name="Govers F."/>
            <person name="Grunwald N.J."/>
            <person name="Huang W."/>
            <person name="Ivors K.L."/>
            <person name="Jones R.W."/>
            <person name="Kamoun S."/>
            <person name="Krampis K."/>
            <person name="Lamour K.H."/>
            <person name="Lee M.K."/>
            <person name="McDonald W.H."/>
            <person name="Medina M."/>
            <person name="Meijer H.J."/>
            <person name="Nordberg E.K."/>
            <person name="Maclean D.J."/>
            <person name="Ospina-Giraldo M.D."/>
            <person name="Morris P.F."/>
            <person name="Phuntumart V."/>
            <person name="Putnam N.H."/>
            <person name="Rash S."/>
            <person name="Rose J.K."/>
            <person name="Sakihama Y."/>
            <person name="Salamov A.A."/>
            <person name="Savidor A."/>
            <person name="Scheuring C.F."/>
            <person name="Smith B.M."/>
            <person name="Sobral B.W."/>
            <person name="Terry A."/>
            <person name="Torto-Alalibo T.A."/>
            <person name="Win J."/>
            <person name="Xu Z."/>
            <person name="Zhang H."/>
            <person name="Grigoriev I.V."/>
            <person name="Rokhsar D.S."/>
            <person name="Boore J.L."/>
        </authorList>
    </citation>
    <scope>NUCLEOTIDE SEQUENCE [LARGE SCALE GENOMIC DNA]</scope>
    <source>
        <strain evidence="1 2">P6497</strain>
    </source>
</reference>
<dbReference type="InParanoid" id="G4YQH7"/>
<name>G4YQH7_PHYSP</name>
<dbReference type="Proteomes" id="UP000002640">
    <property type="component" value="Unassembled WGS sequence"/>
</dbReference>
<dbReference type="EMBL" id="JH159151">
    <property type="protein sequence ID" value="EGZ30101.1"/>
    <property type="molecule type" value="Genomic_DNA"/>
</dbReference>
<dbReference type="KEGG" id="psoj:PHYSODRAFT_310175"/>
<accession>G4YQH7</accession>
<dbReference type="RefSeq" id="XP_009517376.1">
    <property type="nucleotide sequence ID" value="XM_009519081.1"/>
</dbReference>
<evidence type="ECO:0000313" key="1">
    <source>
        <dbReference type="EMBL" id="EGZ30101.1"/>
    </source>
</evidence>